<reference evidence="2 3" key="1">
    <citation type="submission" date="2024-04" db="EMBL/GenBank/DDBJ databases">
        <authorList>
            <person name="Waldvogel A.-M."/>
            <person name="Schoenle A."/>
        </authorList>
    </citation>
    <scope>NUCLEOTIDE SEQUENCE [LARGE SCALE GENOMIC DNA]</scope>
</reference>
<keyword evidence="3" id="KW-1185">Reference proteome</keyword>
<dbReference type="Proteomes" id="UP001497482">
    <property type="component" value="Chromosome 1"/>
</dbReference>
<name>A0AAV2IYL8_KNICA</name>
<organism evidence="2 3">
    <name type="scientific">Knipowitschia caucasica</name>
    <name type="common">Caucasian dwarf goby</name>
    <name type="synonym">Pomatoschistus caucasicus</name>
    <dbReference type="NCBI Taxonomy" id="637954"/>
    <lineage>
        <taxon>Eukaryota</taxon>
        <taxon>Metazoa</taxon>
        <taxon>Chordata</taxon>
        <taxon>Craniata</taxon>
        <taxon>Vertebrata</taxon>
        <taxon>Euteleostomi</taxon>
        <taxon>Actinopterygii</taxon>
        <taxon>Neopterygii</taxon>
        <taxon>Teleostei</taxon>
        <taxon>Neoteleostei</taxon>
        <taxon>Acanthomorphata</taxon>
        <taxon>Gobiaria</taxon>
        <taxon>Gobiiformes</taxon>
        <taxon>Gobioidei</taxon>
        <taxon>Gobiidae</taxon>
        <taxon>Gobiinae</taxon>
        <taxon>Knipowitschia</taxon>
    </lineage>
</organism>
<proteinExistence type="predicted"/>
<evidence type="ECO:0000256" key="1">
    <source>
        <dbReference type="SAM" id="MobiDB-lite"/>
    </source>
</evidence>
<dbReference type="AlphaFoldDB" id="A0AAV2IYL8"/>
<evidence type="ECO:0000313" key="3">
    <source>
        <dbReference type="Proteomes" id="UP001497482"/>
    </source>
</evidence>
<feature type="compositionally biased region" description="Basic and acidic residues" evidence="1">
    <location>
        <begin position="15"/>
        <end position="33"/>
    </location>
</feature>
<feature type="region of interest" description="Disordered" evidence="1">
    <location>
        <begin position="15"/>
        <end position="55"/>
    </location>
</feature>
<protein>
    <submittedName>
        <fullName evidence="2">Uncharacterized protein</fullName>
    </submittedName>
</protein>
<evidence type="ECO:0000313" key="2">
    <source>
        <dbReference type="EMBL" id="CAL1569575.1"/>
    </source>
</evidence>
<accession>A0AAV2IYL8</accession>
<gene>
    <name evidence="2" type="ORF">KC01_LOCUS1996</name>
</gene>
<sequence length="69" mass="7587">MEPFLSTGEEIIRRRVLAETSTADRGRAEDTPGDRAPSSRSSLHHAPVISGEGWAGWTPCLQSVSWWPP</sequence>
<dbReference type="EMBL" id="OZ035823">
    <property type="protein sequence ID" value="CAL1569575.1"/>
    <property type="molecule type" value="Genomic_DNA"/>
</dbReference>